<gene>
    <name evidence="2" type="ORF">IFM89_018768</name>
</gene>
<feature type="compositionally biased region" description="Polar residues" evidence="1">
    <location>
        <begin position="37"/>
        <end position="65"/>
    </location>
</feature>
<dbReference type="OrthoDB" id="1702799at2759"/>
<proteinExistence type="predicted"/>
<dbReference type="Proteomes" id="UP000631114">
    <property type="component" value="Unassembled WGS sequence"/>
</dbReference>
<evidence type="ECO:0000256" key="1">
    <source>
        <dbReference type="SAM" id="MobiDB-lite"/>
    </source>
</evidence>
<evidence type="ECO:0000313" key="3">
    <source>
        <dbReference type="Proteomes" id="UP000631114"/>
    </source>
</evidence>
<keyword evidence="3" id="KW-1185">Reference proteome</keyword>
<sequence length="146" mass="16127">MLQALKVARCRPNILLNTQISSIGRKTAVVQLPAQAKSVSTQSENQDKMSNAQNQSQKANPQSQSEKVHGDVMSHSFGEGYATRSEEEGFGGIYGDNQRLPTHNEDHEVNAVHPHQPNHPEYDRSQGSDVKEKEKARNQPSVTAPQ</sequence>
<dbReference type="AlphaFoldDB" id="A0A835I203"/>
<reference evidence="2 3" key="1">
    <citation type="submission" date="2020-10" db="EMBL/GenBank/DDBJ databases">
        <title>The Coptis chinensis genome and diversification of protoberbering-type alkaloids.</title>
        <authorList>
            <person name="Wang B."/>
            <person name="Shu S."/>
            <person name="Song C."/>
            <person name="Liu Y."/>
        </authorList>
    </citation>
    <scope>NUCLEOTIDE SEQUENCE [LARGE SCALE GENOMIC DNA]</scope>
    <source>
        <strain evidence="2">HL-2020</strain>
        <tissue evidence="2">Leaf</tissue>
    </source>
</reference>
<feature type="region of interest" description="Disordered" evidence="1">
    <location>
        <begin position="37"/>
        <end position="146"/>
    </location>
</feature>
<evidence type="ECO:0000313" key="2">
    <source>
        <dbReference type="EMBL" id="KAF9609826.1"/>
    </source>
</evidence>
<name>A0A835I203_9MAGN</name>
<dbReference type="PANTHER" id="PTHR36410">
    <property type="entry name" value="EXPRESSED PROTEIN"/>
    <property type="match status" value="1"/>
</dbReference>
<comment type="caution">
    <text evidence="2">The sequence shown here is derived from an EMBL/GenBank/DDBJ whole genome shotgun (WGS) entry which is preliminary data.</text>
</comment>
<organism evidence="2 3">
    <name type="scientific">Coptis chinensis</name>
    <dbReference type="NCBI Taxonomy" id="261450"/>
    <lineage>
        <taxon>Eukaryota</taxon>
        <taxon>Viridiplantae</taxon>
        <taxon>Streptophyta</taxon>
        <taxon>Embryophyta</taxon>
        <taxon>Tracheophyta</taxon>
        <taxon>Spermatophyta</taxon>
        <taxon>Magnoliopsida</taxon>
        <taxon>Ranunculales</taxon>
        <taxon>Ranunculaceae</taxon>
        <taxon>Coptidoideae</taxon>
        <taxon>Coptis</taxon>
    </lineage>
</organism>
<dbReference type="PANTHER" id="PTHR36410:SF1">
    <property type="entry name" value="EXPRESSED PROTEIN"/>
    <property type="match status" value="1"/>
</dbReference>
<protein>
    <submittedName>
        <fullName evidence="2">Uncharacterized protein</fullName>
    </submittedName>
</protein>
<feature type="compositionally biased region" description="Basic and acidic residues" evidence="1">
    <location>
        <begin position="118"/>
        <end position="137"/>
    </location>
</feature>
<dbReference type="EMBL" id="JADFTS010000004">
    <property type="protein sequence ID" value="KAF9609826.1"/>
    <property type="molecule type" value="Genomic_DNA"/>
</dbReference>
<accession>A0A835I203</accession>